<evidence type="ECO:0000313" key="7">
    <source>
        <dbReference type="Proteomes" id="UP000249590"/>
    </source>
</evidence>
<dbReference type="PRINTS" id="PR00035">
    <property type="entry name" value="HTHGNTR"/>
</dbReference>
<proteinExistence type="predicted"/>
<accession>A0A8B2NUG7</accession>
<dbReference type="InterPro" id="IPR036390">
    <property type="entry name" value="WH_DNA-bd_sf"/>
</dbReference>
<keyword evidence="2" id="KW-0238">DNA-binding</keyword>
<protein>
    <submittedName>
        <fullName evidence="6">GntR family transcriptional regulator</fullName>
    </submittedName>
</protein>
<evidence type="ECO:0000256" key="3">
    <source>
        <dbReference type="ARBA" id="ARBA00023163"/>
    </source>
</evidence>
<dbReference type="SMART" id="SM00866">
    <property type="entry name" value="UTRA"/>
    <property type="match status" value="1"/>
</dbReference>
<dbReference type="CDD" id="cd07377">
    <property type="entry name" value="WHTH_GntR"/>
    <property type="match status" value="1"/>
</dbReference>
<evidence type="ECO:0000256" key="1">
    <source>
        <dbReference type="ARBA" id="ARBA00023015"/>
    </source>
</evidence>
<dbReference type="Proteomes" id="UP000249590">
    <property type="component" value="Unassembled WGS sequence"/>
</dbReference>
<feature type="region of interest" description="Disordered" evidence="4">
    <location>
        <begin position="244"/>
        <end position="267"/>
    </location>
</feature>
<dbReference type="SUPFAM" id="SSF46785">
    <property type="entry name" value="Winged helix' DNA-binding domain"/>
    <property type="match status" value="1"/>
</dbReference>
<gene>
    <name evidence="6" type="ORF">DLJ53_00065</name>
</gene>
<dbReference type="Pfam" id="PF07702">
    <property type="entry name" value="UTRA"/>
    <property type="match status" value="1"/>
</dbReference>
<dbReference type="EMBL" id="QHHQ01000001">
    <property type="protein sequence ID" value="RAI02973.1"/>
    <property type="molecule type" value="Genomic_DNA"/>
</dbReference>
<dbReference type="InterPro" id="IPR028978">
    <property type="entry name" value="Chorismate_lyase_/UTRA_dom_sf"/>
</dbReference>
<dbReference type="PROSITE" id="PS50949">
    <property type="entry name" value="HTH_GNTR"/>
    <property type="match status" value="1"/>
</dbReference>
<evidence type="ECO:0000256" key="2">
    <source>
        <dbReference type="ARBA" id="ARBA00023125"/>
    </source>
</evidence>
<dbReference type="InterPro" id="IPR011663">
    <property type="entry name" value="UTRA"/>
</dbReference>
<dbReference type="PANTHER" id="PTHR44846:SF1">
    <property type="entry name" value="MANNOSYL-D-GLYCERATE TRANSPORT_METABOLISM SYSTEM REPRESSOR MNGR-RELATED"/>
    <property type="match status" value="1"/>
</dbReference>
<comment type="caution">
    <text evidence="6">The sequence shown here is derived from an EMBL/GenBank/DDBJ whole genome shotgun (WGS) entry which is preliminary data.</text>
</comment>
<dbReference type="GO" id="GO:0003700">
    <property type="term" value="F:DNA-binding transcription factor activity"/>
    <property type="evidence" value="ECO:0007669"/>
    <property type="project" value="InterPro"/>
</dbReference>
<name>A0A8B2NUG7_9HYPH</name>
<dbReference type="PANTHER" id="PTHR44846">
    <property type="entry name" value="MANNOSYL-D-GLYCERATE TRANSPORT/METABOLISM SYSTEM REPRESSOR MNGR-RELATED"/>
    <property type="match status" value="1"/>
</dbReference>
<feature type="domain" description="HTH gntR-type" evidence="5">
    <location>
        <begin position="7"/>
        <end position="75"/>
    </location>
</feature>
<dbReference type="SMART" id="SM00345">
    <property type="entry name" value="HTH_GNTR"/>
    <property type="match status" value="1"/>
</dbReference>
<dbReference type="AlphaFoldDB" id="A0A8B2NUG7"/>
<sequence length="267" mass="29536">MREATEPLKTQRVYLLLRDQIAAGQLPAGSRLPAEPALADAFNVSRVTIRRALERLAAEQLIDKRPGSGTFVRKDVAKRQGIIADVANVFTHLREMGRSTEARLLTFAYQMPTEWIRDALRMEDDERVQVSVRVRHVDGVPFSYLTASVPERIGRAYSREDLAALPLLELIERSGHSAETATQDISATLASPDVAEALDLSVGAPLISLTRAVYGRDGEGLEYLQALYRPDRYSLQMDLVRTRGEGESRWSPAATVPAAPTPGDQDR</sequence>
<feature type="compositionally biased region" description="Low complexity" evidence="4">
    <location>
        <begin position="252"/>
        <end position="267"/>
    </location>
</feature>
<reference evidence="6 7" key="1">
    <citation type="submission" date="2018-05" db="EMBL/GenBank/DDBJ databases">
        <title>Acuticoccus sediminis sp. nov., isolated from deep-sea sediment of Indian Ocean.</title>
        <authorList>
            <person name="Liu X."/>
            <person name="Lai Q."/>
            <person name="Du Y."/>
            <person name="Sun F."/>
            <person name="Zhang X."/>
            <person name="Wang S."/>
            <person name="Shao Z."/>
        </authorList>
    </citation>
    <scope>NUCLEOTIDE SEQUENCE [LARGE SCALE GENOMIC DNA]</scope>
    <source>
        <strain evidence="6 7">PTG4-2</strain>
    </source>
</reference>
<evidence type="ECO:0000313" key="6">
    <source>
        <dbReference type="EMBL" id="RAI02973.1"/>
    </source>
</evidence>
<dbReference type="InterPro" id="IPR050679">
    <property type="entry name" value="Bact_HTH_transcr_reg"/>
</dbReference>
<dbReference type="Pfam" id="PF00392">
    <property type="entry name" value="GntR"/>
    <property type="match status" value="1"/>
</dbReference>
<dbReference type="SUPFAM" id="SSF64288">
    <property type="entry name" value="Chorismate lyase-like"/>
    <property type="match status" value="1"/>
</dbReference>
<dbReference type="OrthoDB" id="7173258at2"/>
<dbReference type="InterPro" id="IPR000524">
    <property type="entry name" value="Tscrpt_reg_HTH_GntR"/>
</dbReference>
<organism evidence="6 7">
    <name type="scientific">Acuticoccus sediminis</name>
    <dbReference type="NCBI Taxonomy" id="2184697"/>
    <lineage>
        <taxon>Bacteria</taxon>
        <taxon>Pseudomonadati</taxon>
        <taxon>Pseudomonadota</taxon>
        <taxon>Alphaproteobacteria</taxon>
        <taxon>Hyphomicrobiales</taxon>
        <taxon>Amorphaceae</taxon>
        <taxon>Acuticoccus</taxon>
    </lineage>
</organism>
<dbReference type="GO" id="GO:0003677">
    <property type="term" value="F:DNA binding"/>
    <property type="evidence" value="ECO:0007669"/>
    <property type="project" value="UniProtKB-KW"/>
</dbReference>
<evidence type="ECO:0000259" key="5">
    <source>
        <dbReference type="PROSITE" id="PS50949"/>
    </source>
</evidence>
<dbReference type="GO" id="GO:0045892">
    <property type="term" value="P:negative regulation of DNA-templated transcription"/>
    <property type="evidence" value="ECO:0007669"/>
    <property type="project" value="TreeGrafter"/>
</dbReference>
<dbReference type="Gene3D" id="1.10.10.10">
    <property type="entry name" value="Winged helix-like DNA-binding domain superfamily/Winged helix DNA-binding domain"/>
    <property type="match status" value="1"/>
</dbReference>
<dbReference type="Gene3D" id="3.40.1410.10">
    <property type="entry name" value="Chorismate lyase-like"/>
    <property type="match status" value="1"/>
</dbReference>
<dbReference type="InterPro" id="IPR036388">
    <property type="entry name" value="WH-like_DNA-bd_sf"/>
</dbReference>
<evidence type="ECO:0000256" key="4">
    <source>
        <dbReference type="SAM" id="MobiDB-lite"/>
    </source>
</evidence>
<keyword evidence="7" id="KW-1185">Reference proteome</keyword>
<keyword evidence="3" id="KW-0804">Transcription</keyword>
<keyword evidence="1" id="KW-0805">Transcription regulation</keyword>
<dbReference type="RefSeq" id="WP_111341126.1">
    <property type="nucleotide sequence ID" value="NZ_JAIWKD010000001.1"/>
</dbReference>